<dbReference type="InterPro" id="IPR041577">
    <property type="entry name" value="RT_RNaseH_2"/>
</dbReference>
<dbReference type="Pfam" id="PF17919">
    <property type="entry name" value="RT_RNaseH_2"/>
    <property type="match status" value="1"/>
</dbReference>
<dbReference type="Gene3D" id="3.30.70.270">
    <property type="match status" value="1"/>
</dbReference>
<dbReference type="InterPro" id="IPR043502">
    <property type="entry name" value="DNA/RNA_pol_sf"/>
</dbReference>
<evidence type="ECO:0000313" key="3">
    <source>
        <dbReference type="Proteomes" id="UP000077202"/>
    </source>
</evidence>
<proteinExistence type="predicted"/>
<accession>A0A176VEF3</accession>
<evidence type="ECO:0000313" key="2">
    <source>
        <dbReference type="EMBL" id="OAE18957.1"/>
    </source>
</evidence>
<comment type="caution">
    <text evidence="2">The sequence shown here is derived from an EMBL/GenBank/DDBJ whole genome shotgun (WGS) entry which is preliminary data.</text>
</comment>
<protein>
    <recommendedName>
        <fullName evidence="1">Reverse transcriptase/retrotransposon-derived protein RNase H-like domain-containing protein</fullName>
    </recommendedName>
</protein>
<dbReference type="FunFam" id="3.30.70.270:FF:000020">
    <property type="entry name" value="Transposon Tf2-6 polyprotein-like Protein"/>
    <property type="match status" value="1"/>
</dbReference>
<dbReference type="AlphaFoldDB" id="A0A176VEF3"/>
<dbReference type="EMBL" id="LVLJ01003967">
    <property type="protein sequence ID" value="OAE18957.1"/>
    <property type="molecule type" value="Genomic_DNA"/>
</dbReference>
<organism evidence="2 3">
    <name type="scientific">Marchantia polymorpha subsp. ruderalis</name>
    <dbReference type="NCBI Taxonomy" id="1480154"/>
    <lineage>
        <taxon>Eukaryota</taxon>
        <taxon>Viridiplantae</taxon>
        <taxon>Streptophyta</taxon>
        <taxon>Embryophyta</taxon>
        <taxon>Marchantiophyta</taxon>
        <taxon>Marchantiopsida</taxon>
        <taxon>Marchantiidae</taxon>
        <taxon>Marchantiales</taxon>
        <taxon>Marchantiaceae</taxon>
        <taxon>Marchantia</taxon>
    </lineage>
</organism>
<dbReference type="SUPFAM" id="SSF56672">
    <property type="entry name" value="DNA/RNA polymerases"/>
    <property type="match status" value="1"/>
</dbReference>
<evidence type="ECO:0000259" key="1">
    <source>
        <dbReference type="Pfam" id="PF17919"/>
    </source>
</evidence>
<name>A0A176VEF3_MARPO</name>
<dbReference type="PANTHER" id="PTHR33064:SF39">
    <property type="match status" value="1"/>
</dbReference>
<reference evidence="2" key="1">
    <citation type="submission" date="2016-03" db="EMBL/GenBank/DDBJ databases">
        <title>Mechanisms controlling the formation of the plant cell surface in tip-growing cells are functionally conserved among land plants.</title>
        <authorList>
            <person name="Honkanen S."/>
            <person name="Jones V.A."/>
            <person name="Morieri G."/>
            <person name="Champion C."/>
            <person name="Hetherington A.J."/>
            <person name="Kelly S."/>
            <person name="Saint-Marcoux D."/>
            <person name="Proust H."/>
            <person name="Prescott H."/>
            <person name="Dolan L."/>
        </authorList>
    </citation>
    <scope>NUCLEOTIDE SEQUENCE [LARGE SCALE GENOMIC DNA]</scope>
    <source>
        <tissue evidence="2">Whole gametophyte</tissue>
    </source>
</reference>
<dbReference type="InterPro" id="IPR051320">
    <property type="entry name" value="Viral_Replic_Matur_Polypro"/>
</dbReference>
<sequence length="132" mass="14895">MDKDKVKVIEALDPPTNIRELRAFLGHVGYYRRFIHMYAITAASLTKLLRKNEAFEWGEEQQTAFEELKEKLTSAPVLRSPDWNKPFHVFVDTSAFATGIYVHSPDTERNPSRECGLPVSAMNANGRGGAAR</sequence>
<dbReference type="Proteomes" id="UP000077202">
    <property type="component" value="Unassembled WGS sequence"/>
</dbReference>
<keyword evidence="3" id="KW-1185">Reference proteome</keyword>
<dbReference type="PANTHER" id="PTHR33064">
    <property type="entry name" value="POL PROTEIN"/>
    <property type="match status" value="1"/>
</dbReference>
<feature type="domain" description="Reverse transcriptase/retrotransposon-derived protein RNase H-like" evidence="1">
    <location>
        <begin position="57"/>
        <end position="107"/>
    </location>
</feature>
<gene>
    <name evidence="2" type="ORF">AXG93_2732s1010</name>
</gene>
<dbReference type="InterPro" id="IPR043128">
    <property type="entry name" value="Rev_trsase/Diguanyl_cyclase"/>
</dbReference>